<organism evidence="1 2">
    <name type="scientific">Streptomyces prasinosporus</name>
    <dbReference type="NCBI Taxonomy" id="68256"/>
    <lineage>
        <taxon>Bacteria</taxon>
        <taxon>Bacillati</taxon>
        <taxon>Actinomycetota</taxon>
        <taxon>Actinomycetes</taxon>
        <taxon>Kitasatosporales</taxon>
        <taxon>Streptomycetaceae</taxon>
        <taxon>Streptomyces</taxon>
        <taxon>Streptomyces albogriseolus group</taxon>
    </lineage>
</organism>
<evidence type="ECO:0000313" key="1">
    <source>
        <dbReference type="EMBL" id="GAA3503324.1"/>
    </source>
</evidence>
<dbReference type="SUPFAM" id="SSF52218">
    <property type="entry name" value="Flavoproteins"/>
    <property type="match status" value="1"/>
</dbReference>
<protein>
    <submittedName>
        <fullName evidence="1">Uncharacterized protein</fullName>
    </submittedName>
</protein>
<evidence type="ECO:0000313" key="2">
    <source>
        <dbReference type="Proteomes" id="UP001501455"/>
    </source>
</evidence>
<sequence>MQTGCRNNGRHGVARHYVPQQPVPPLAAGGTTAHVLAIDYALRPVLASMSPARITPGWFVLDEHIDVRRDDGIVVEPGARQALNQVIDRFAAAFSERRPLRATA</sequence>
<dbReference type="EMBL" id="BAAAXF010000074">
    <property type="protein sequence ID" value="GAA3503324.1"/>
    <property type="molecule type" value="Genomic_DNA"/>
</dbReference>
<keyword evidence="2" id="KW-1185">Reference proteome</keyword>
<dbReference type="Proteomes" id="UP001501455">
    <property type="component" value="Unassembled WGS sequence"/>
</dbReference>
<accession>A0ABP6U7A9</accession>
<reference evidence="2" key="1">
    <citation type="journal article" date="2019" name="Int. J. Syst. Evol. Microbiol.">
        <title>The Global Catalogue of Microorganisms (GCM) 10K type strain sequencing project: providing services to taxonomists for standard genome sequencing and annotation.</title>
        <authorList>
            <consortium name="The Broad Institute Genomics Platform"/>
            <consortium name="The Broad Institute Genome Sequencing Center for Infectious Disease"/>
            <person name="Wu L."/>
            <person name="Ma J."/>
        </authorList>
    </citation>
    <scope>NUCLEOTIDE SEQUENCE [LARGE SCALE GENOMIC DNA]</scope>
    <source>
        <strain evidence="2">JCM 4816</strain>
    </source>
</reference>
<proteinExistence type="predicted"/>
<dbReference type="InterPro" id="IPR029039">
    <property type="entry name" value="Flavoprotein-like_sf"/>
</dbReference>
<comment type="caution">
    <text evidence="1">The sequence shown here is derived from an EMBL/GenBank/DDBJ whole genome shotgun (WGS) entry which is preliminary data.</text>
</comment>
<gene>
    <name evidence="1" type="ORF">GCM10019016_104340</name>
</gene>
<name>A0ABP6U7A9_9ACTN</name>
<dbReference type="Gene3D" id="3.40.50.360">
    <property type="match status" value="1"/>
</dbReference>